<gene>
    <name evidence="2" type="ORF">HUT08_07685</name>
</gene>
<dbReference type="Pfam" id="PF17230">
    <property type="entry name" value="DUF5304"/>
    <property type="match status" value="1"/>
</dbReference>
<feature type="compositionally biased region" description="Basic and acidic residues" evidence="1">
    <location>
        <begin position="27"/>
        <end position="45"/>
    </location>
</feature>
<feature type="compositionally biased region" description="Basic and acidic residues" evidence="1">
    <location>
        <begin position="1"/>
        <end position="10"/>
    </location>
</feature>
<dbReference type="RefSeq" id="WP_176161179.1">
    <property type="nucleotide sequence ID" value="NZ_CP054929.1"/>
</dbReference>
<keyword evidence="3" id="KW-1185">Reference proteome</keyword>
<evidence type="ECO:0000313" key="3">
    <source>
        <dbReference type="Proteomes" id="UP000509303"/>
    </source>
</evidence>
<dbReference type="AlphaFoldDB" id="A0A7H8N4N8"/>
<protein>
    <submittedName>
        <fullName evidence="2">DUF5304 domain-containing protein</fullName>
    </submittedName>
</protein>
<reference evidence="2 3" key="1">
    <citation type="submission" date="2020-06" db="EMBL/GenBank/DDBJ databases">
        <title>Genome mining for natural products.</title>
        <authorList>
            <person name="Zhang B."/>
            <person name="Shi J."/>
            <person name="Ge H."/>
        </authorList>
    </citation>
    <scope>NUCLEOTIDE SEQUENCE [LARGE SCALE GENOMIC DNA]</scope>
    <source>
        <strain evidence="2 3">NA00687</strain>
    </source>
</reference>
<feature type="compositionally biased region" description="Low complexity" evidence="1">
    <location>
        <begin position="11"/>
        <end position="26"/>
    </location>
</feature>
<evidence type="ECO:0000313" key="2">
    <source>
        <dbReference type="EMBL" id="QKW49445.1"/>
    </source>
</evidence>
<proteinExistence type="predicted"/>
<name>A0A7H8N4N8_9ACTN</name>
<feature type="region of interest" description="Disordered" evidence="1">
    <location>
        <begin position="151"/>
        <end position="194"/>
    </location>
</feature>
<dbReference type="InterPro" id="IPR035183">
    <property type="entry name" value="DUF5304"/>
</dbReference>
<feature type="compositionally biased region" description="Basic and acidic residues" evidence="1">
    <location>
        <begin position="155"/>
        <end position="164"/>
    </location>
</feature>
<accession>A0A7H8N4N8</accession>
<evidence type="ECO:0000256" key="1">
    <source>
        <dbReference type="SAM" id="MobiDB-lite"/>
    </source>
</evidence>
<dbReference type="EMBL" id="CP054929">
    <property type="protein sequence ID" value="QKW49445.1"/>
    <property type="molecule type" value="Genomic_DNA"/>
</dbReference>
<dbReference type="Proteomes" id="UP000509303">
    <property type="component" value="Chromosome"/>
</dbReference>
<organism evidence="2 3">
    <name type="scientific">Streptomyces buecherae</name>
    <dbReference type="NCBI Taxonomy" id="2763006"/>
    <lineage>
        <taxon>Bacteria</taxon>
        <taxon>Bacillati</taxon>
        <taxon>Actinomycetota</taxon>
        <taxon>Actinomycetes</taxon>
        <taxon>Kitasatosporales</taxon>
        <taxon>Streptomycetaceae</taxon>
        <taxon>Streptomyces</taxon>
    </lineage>
</organism>
<feature type="compositionally biased region" description="Basic and acidic residues" evidence="1">
    <location>
        <begin position="181"/>
        <end position="194"/>
    </location>
</feature>
<sequence length="194" mass="20629">MSDATERPDDAASAPGPAPRPGADGPAGDRSRPADQHTRDSEPRQAPDPGAWEQACAEDLDAERARRRDRYGPQQVSAAEELRKLAETVTNKLSSLQGPIAGAAAQTVVRQLIGQAKAVVEPVIERNPDVFDHLATAGTELLAAARAAVSGQEQRWTRGDDEAARGTAPGSATEREDDDRRDDTPPGSEHIDLD</sequence>
<feature type="region of interest" description="Disordered" evidence="1">
    <location>
        <begin position="1"/>
        <end position="78"/>
    </location>
</feature>